<evidence type="ECO:0000256" key="10">
    <source>
        <dbReference type="ARBA" id="ARBA00048679"/>
    </source>
</evidence>
<feature type="domain" description="Protein kinase" evidence="17">
    <location>
        <begin position="49"/>
        <end position="298"/>
    </location>
</feature>
<evidence type="ECO:0000256" key="14">
    <source>
        <dbReference type="PROSITE-ProRule" id="PRU10141"/>
    </source>
</evidence>
<dbReference type="GO" id="GO:0030496">
    <property type="term" value="C:midbody"/>
    <property type="evidence" value="ECO:0007669"/>
    <property type="project" value="UniProtKB-SubCell"/>
</dbReference>
<keyword evidence="6 12" id="KW-0067">ATP-binding</keyword>
<feature type="binding site" evidence="12">
    <location>
        <begin position="176"/>
        <end position="177"/>
    </location>
    <ligand>
        <name>ATP</name>
        <dbReference type="ChEBI" id="CHEBI:30616"/>
    </ligand>
</feature>
<evidence type="ECO:0000256" key="9">
    <source>
        <dbReference type="ARBA" id="ARBA00047899"/>
    </source>
</evidence>
<dbReference type="InterPro" id="IPR011009">
    <property type="entry name" value="Kinase-like_dom_sf"/>
</dbReference>
<dbReference type="InterPro" id="IPR008271">
    <property type="entry name" value="Ser/Thr_kinase_AS"/>
</dbReference>
<dbReference type="WBParaSite" id="Gr19_v10_g7195.t1">
    <property type="protein sequence ID" value="Gr19_v10_g7195.t1"/>
    <property type="gene ID" value="Gr19_v10_g7195"/>
</dbReference>
<feature type="binding site" evidence="12">
    <location>
        <begin position="127"/>
        <end position="129"/>
    </location>
    <ligand>
        <name>ATP</name>
        <dbReference type="ChEBI" id="CHEBI:30616"/>
    </ligand>
</feature>
<dbReference type="EC" id="2.7.11.1" evidence="16"/>
<dbReference type="AlphaFoldDB" id="A0A914I5X8"/>
<evidence type="ECO:0000256" key="5">
    <source>
        <dbReference type="ARBA" id="ARBA00022777"/>
    </source>
</evidence>
<dbReference type="GO" id="GO:0030261">
    <property type="term" value="P:chromosome condensation"/>
    <property type="evidence" value="ECO:0007669"/>
    <property type="project" value="UniProtKB-ARBA"/>
</dbReference>
<dbReference type="Gene3D" id="1.10.510.10">
    <property type="entry name" value="Transferase(Phosphotransferase) domain 1"/>
    <property type="match status" value="1"/>
</dbReference>
<protein>
    <recommendedName>
        <fullName evidence="16">Aurora kinase</fullName>
        <ecNumber evidence="16">2.7.11.1</ecNumber>
    </recommendedName>
</protein>
<evidence type="ECO:0000256" key="11">
    <source>
        <dbReference type="PIRSR" id="PIRSR630616-1"/>
    </source>
</evidence>
<feature type="cross-link" description="Glycyl lysine isopeptide (Lys-Gly) (interchain with G-Cter in SUMO2)" evidence="13">
    <location>
        <position position="174"/>
    </location>
</feature>
<keyword evidence="8" id="KW-0469">Meiosis</keyword>
<evidence type="ECO:0000256" key="4">
    <source>
        <dbReference type="ARBA" id="ARBA00022741"/>
    </source>
</evidence>
<dbReference type="PROSITE" id="PS00108">
    <property type="entry name" value="PROTEIN_KINASE_ST"/>
    <property type="match status" value="1"/>
</dbReference>
<evidence type="ECO:0000256" key="7">
    <source>
        <dbReference type="ARBA" id="ARBA00022853"/>
    </source>
</evidence>
<evidence type="ECO:0000256" key="6">
    <source>
        <dbReference type="ARBA" id="ARBA00022840"/>
    </source>
</evidence>
<dbReference type="InterPro" id="IPR000719">
    <property type="entry name" value="Prot_kinase_dom"/>
</dbReference>
<feature type="binding site" evidence="12 14">
    <location>
        <position position="78"/>
    </location>
    <ligand>
        <name>ATP</name>
        <dbReference type="ChEBI" id="CHEBI:30616"/>
    </ligand>
</feature>
<evidence type="ECO:0000256" key="8">
    <source>
        <dbReference type="ARBA" id="ARBA00023254"/>
    </source>
</evidence>
<evidence type="ECO:0000259" key="17">
    <source>
        <dbReference type="PROSITE" id="PS50011"/>
    </source>
</evidence>
<comment type="catalytic activity">
    <reaction evidence="9 16">
        <text>L-threonyl-[protein] + ATP = O-phospho-L-threonyl-[protein] + ADP + H(+)</text>
        <dbReference type="Rhea" id="RHEA:46608"/>
        <dbReference type="Rhea" id="RHEA-COMP:11060"/>
        <dbReference type="Rhea" id="RHEA-COMP:11605"/>
        <dbReference type="ChEBI" id="CHEBI:15378"/>
        <dbReference type="ChEBI" id="CHEBI:30013"/>
        <dbReference type="ChEBI" id="CHEBI:30616"/>
        <dbReference type="ChEBI" id="CHEBI:61977"/>
        <dbReference type="ChEBI" id="CHEBI:456216"/>
        <dbReference type="EC" id="2.7.11.1"/>
    </reaction>
</comment>
<dbReference type="GO" id="GO:0004674">
    <property type="term" value="F:protein serine/threonine kinase activity"/>
    <property type="evidence" value="ECO:0007669"/>
    <property type="project" value="UniProtKB-KW"/>
</dbReference>
<dbReference type="InterPro" id="IPR030616">
    <property type="entry name" value="Aur-like"/>
</dbReference>
<dbReference type="FunFam" id="3.30.200.20:FF:000042">
    <property type="entry name" value="Aurora kinase A"/>
    <property type="match status" value="1"/>
</dbReference>
<sequence length="426" mass="49125">MNQHFALSTTTNKENLCPAVAPCNKIYDGIDYSECGRVWNEKQWTLSDFDIGRPLGKGKFGNVYLARDRKYRIPVALKILFKSQLVKGNVEHQLIREIEIHAHLRHPNILRMFNYFHDEKKVYLILEYALHGELFKVLQRHRRFTELTAAQYIFQVSDALNYCHSKNVIHRDIKPENILLCDDGKIRIADFGWAVHAKNRRQTMCGTLDYLPPEMVLKQHHDEKVDYWSVGVLCYEFLVGKPPFETKTQQDTYTRIMKVQYSFPSFMSPGARDVISKLLVKEPARRMNFEQVMKHAWILEHCNKGGNDVDSSTTSAASSEYCFIEKNDNDCFAGFSPSFLKRAHISMTKFVLSLSSLSPSLIRSGLDVIPGDFANIDGVRLDMYYTHPPGRPHGAESRVWSPHDSPVYNGEARKLGYKTRKGFQHI</sequence>
<keyword evidence="3 16" id="KW-0808">Transferase</keyword>
<dbReference type="PANTHER" id="PTHR24350">
    <property type="entry name" value="SERINE/THREONINE-PROTEIN KINASE IAL-RELATED"/>
    <property type="match status" value="1"/>
</dbReference>
<keyword evidence="2 15" id="KW-0723">Serine/threonine-protein kinase</keyword>
<dbReference type="GO" id="GO:0000070">
    <property type="term" value="P:mitotic sister chromatid segregation"/>
    <property type="evidence" value="ECO:0007669"/>
    <property type="project" value="UniProtKB-ARBA"/>
</dbReference>
<dbReference type="Pfam" id="PF00069">
    <property type="entry name" value="Pkinase"/>
    <property type="match status" value="1"/>
</dbReference>
<evidence type="ECO:0000256" key="12">
    <source>
        <dbReference type="PIRSR" id="PIRSR630616-2"/>
    </source>
</evidence>
<dbReference type="GO" id="GO:0051321">
    <property type="term" value="P:meiotic cell cycle"/>
    <property type="evidence" value="ECO:0007669"/>
    <property type="project" value="UniProtKB-KW"/>
</dbReference>
<feature type="binding site" evidence="12">
    <location>
        <position position="59"/>
    </location>
    <ligand>
        <name>ATP</name>
        <dbReference type="ChEBI" id="CHEBI:30616"/>
    </ligand>
</feature>
<keyword evidence="4 12" id="KW-0547">Nucleotide-binding</keyword>
<dbReference type="GO" id="GO:0006325">
    <property type="term" value="P:chromatin organization"/>
    <property type="evidence" value="ECO:0007669"/>
    <property type="project" value="UniProtKB-KW"/>
</dbReference>
<evidence type="ECO:0000256" key="16">
    <source>
        <dbReference type="RuleBase" id="RU367134"/>
    </source>
</evidence>
<evidence type="ECO:0000256" key="13">
    <source>
        <dbReference type="PIRSR" id="PIRSR630616-3"/>
    </source>
</evidence>
<keyword evidence="18" id="KW-1185">Reference proteome</keyword>
<dbReference type="SMART" id="SM00220">
    <property type="entry name" value="S_TKc"/>
    <property type="match status" value="1"/>
</dbReference>
<evidence type="ECO:0000256" key="15">
    <source>
        <dbReference type="RuleBase" id="RU000304"/>
    </source>
</evidence>
<dbReference type="InterPro" id="IPR017441">
    <property type="entry name" value="Protein_kinase_ATP_BS"/>
</dbReference>
<evidence type="ECO:0000313" key="18">
    <source>
        <dbReference type="Proteomes" id="UP000887572"/>
    </source>
</evidence>
<comment type="catalytic activity">
    <reaction evidence="10 16">
        <text>L-seryl-[protein] + ATP = O-phospho-L-seryl-[protein] + ADP + H(+)</text>
        <dbReference type="Rhea" id="RHEA:17989"/>
        <dbReference type="Rhea" id="RHEA-COMP:9863"/>
        <dbReference type="Rhea" id="RHEA-COMP:11604"/>
        <dbReference type="ChEBI" id="CHEBI:15378"/>
        <dbReference type="ChEBI" id="CHEBI:29999"/>
        <dbReference type="ChEBI" id="CHEBI:30616"/>
        <dbReference type="ChEBI" id="CHEBI:83421"/>
        <dbReference type="ChEBI" id="CHEBI:456216"/>
        <dbReference type="EC" id="2.7.11.1"/>
    </reaction>
</comment>
<dbReference type="Proteomes" id="UP000887572">
    <property type="component" value="Unplaced"/>
</dbReference>
<keyword evidence="7" id="KW-0156">Chromatin regulator</keyword>
<dbReference type="GO" id="GO:0005524">
    <property type="term" value="F:ATP binding"/>
    <property type="evidence" value="ECO:0007669"/>
    <property type="project" value="UniProtKB-UniRule"/>
</dbReference>
<accession>A0A914I5X8</accession>
<reference evidence="19" key="1">
    <citation type="submission" date="2022-11" db="UniProtKB">
        <authorList>
            <consortium name="WormBaseParasite"/>
        </authorList>
    </citation>
    <scope>IDENTIFICATION</scope>
</reference>
<evidence type="ECO:0000256" key="3">
    <source>
        <dbReference type="ARBA" id="ARBA00022679"/>
    </source>
</evidence>
<dbReference type="GO" id="GO:0032506">
    <property type="term" value="P:cytokinetic process"/>
    <property type="evidence" value="ECO:0007669"/>
    <property type="project" value="UniProtKB-ARBA"/>
</dbReference>
<evidence type="ECO:0000256" key="1">
    <source>
        <dbReference type="ARBA" id="ARBA00004214"/>
    </source>
</evidence>
<dbReference type="FunFam" id="1.10.510.10:FF:000235">
    <property type="entry name" value="Serine/threonine-protein kinase ark1"/>
    <property type="match status" value="1"/>
</dbReference>
<keyword evidence="5 16" id="KW-0418">Kinase</keyword>
<evidence type="ECO:0000256" key="2">
    <source>
        <dbReference type="ARBA" id="ARBA00022527"/>
    </source>
</evidence>
<feature type="active site" description="Proton acceptor" evidence="11">
    <location>
        <position position="172"/>
    </location>
</feature>
<dbReference type="SUPFAM" id="SSF56112">
    <property type="entry name" value="Protein kinase-like (PK-like)"/>
    <property type="match status" value="1"/>
</dbReference>
<feature type="binding site" evidence="12">
    <location>
        <position position="190"/>
    </location>
    <ligand>
        <name>ATP</name>
        <dbReference type="ChEBI" id="CHEBI:30616"/>
    </ligand>
</feature>
<organism evidence="18 19">
    <name type="scientific">Globodera rostochiensis</name>
    <name type="common">Golden nematode worm</name>
    <name type="synonym">Heterodera rostochiensis</name>
    <dbReference type="NCBI Taxonomy" id="31243"/>
    <lineage>
        <taxon>Eukaryota</taxon>
        <taxon>Metazoa</taxon>
        <taxon>Ecdysozoa</taxon>
        <taxon>Nematoda</taxon>
        <taxon>Chromadorea</taxon>
        <taxon>Rhabditida</taxon>
        <taxon>Tylenchina</taxon>
        <taxon>Tylenchomorpha</taxon>
        <taxon>Tylenchoidea</taxon>
        <taxon>Heteroderidae</taxon>
        <taxon>Heteroderinae</taxon>
        <taxon>Globodera</taxon>
    </lineage>
</organism>
<comment type="subcellular location">
    <subcellularLocation>
        <location evidence="1">Midbody</location>
    </subcellularLocation>
</comment>
<evidence type="ECO:0000313" key="19">
    <source>
        <dbReference type="WBParaSite" id="Gr19_v10_g7195.t1"/>
    </source>
</evidence>
<dbReference type="PROSITE" id="PS50011">
    <property type="entry name" value="PROTEIN_KINASE_DOM"/>
    <property type="match status" value="1"/>
</dbReference>
<dbReference type="PROSITE" id="PS00107">
    <property type="entry name" value="PROTEIN_KINASE_ATP"/>
    <property type="match status" value="1"/>
</dbReference>
<comment type="similarity">
    <text evidence="16">Belongs to the protein kinase superfamily. Ser/Thr protein kinase family. Aurora subfamily.</text>
</comment>
<dbReference type="CDD" id="cd14007">
    <property type="entry name" value="STKc_Aurora"/>
    <property type="match status" value="1"/>
</dbReference>
<proteinExistence type="inferred from homology"/>
<name>A0A914I5X8_GLORO</name>